<dbReference type="InterPro" id="IPR021833">
    <property type="entry name" value="DUF3425"/>
</dbReference>
<evidence type="ECO:0008006" key="4">
    <source>
        <dbReference type="Google" id="ProtNLM"/>
    </source>
</evidence>
<protein>
    <recommendedName>
        <fullName evidence="4">BZIP domain-containing protein</fullName>
    </recommendedName>
</protein>
<dbReference type="AlphaFoldDB" id="A0A232LXT5"/>
<evidence type="ECO:0000313" key="2">
    <source>
        <dbReference type="EMBL" id="OXV08980.1"/>
    </source>
</evidence>
<comment type="caution">
    <text evidence="2">The sequence shown here is derived from an EMBL/GenBank/DDBJ whole genome shotgun (WGS) entry which is preliminary data.</text>
</comment>
<organism evidence="2 3">
    <name type="scientific">Elaphomyces granulatus</name>
    <dbReference type="NCBI Taxonomy" id="519963"/>
    <lineage>
        <taxon>Eukaryota</taxon>
        <taxon>Fungi</taxon>
        <taxon>Dikarya</taxon>
        <taxon>Ascomycota</taxon>
        <taxon>Pezizomycotina</taxon>
        <taxon>Eurotiomycetes</taxon>
        <taxon>Eurotiomycetidae</taxon>
        <taxon>Eurotiales</taxon>
        <taxon>Elaphomycetaceae</taxon>
        <taxon>Elaphomyces</taxon>
    </lineage>
</organism>
<dbReference type="PANTHER" id="PTHR38116">
    <property type="entry name" value="CHROMOSOME 7, WHOLE GENOME SHOTGUN SEQUENCE"/>
    <property type="match status" value="1"/>
</dbReference>
<dbReference type="Pfam" id="PF11905">
    <property type="entry name" value="DUF3425"/>
    <property type="match status" value="1"/>
</dbReference>
<accession>A0A232LXT5</accession>
<sequence length="315" mass="36380">MNDAGSDHELPVPTELISLQRMPQQAAAVTPMDDWTGTTDRRERRKMQNRLNQRARRRRQTEQEWPPGPIMSDEGLQSGPPTEFPLVAASTAETERQPISDEAATDHDEETEFEGIEEIRLSESATKSYHYFEELAYRYYLMGSPRTDLIMSLSQLNFIRSLLSNVEIMNLSLERMEDDDSISPFNMAGPRPAVDFESSSLPLSLRPTQLQCTVPHHPWIDLIPVPQLRDNIFQMGLDLIDEERLCHDLRGYRNDRNERTGVLVWRGPCDASGWEVSEAFMMSWGWTIKGCLDIMRSTNYWRTQRGEKPLFRIES</sequence>
<reference evidence="2 3" key="1">
    <citation type="journal article" date="2015" name="Environ. Microbiol.">
        <title>Metagenome sequence of Elaphomyces granulatus from sporocarp tissue reveals Ascomycota ectomycorrhizal fingerprints of genome expansion and a Proteobacteria-rich microbiome.</title>
        <authorList>
            <person name="Quandt C.A."/>
            <person name="Kohler A."/>
            <person name="Hesse C.N."/>
            <person name="Sharpton T.J."/>
            <person name="Martin F."/>
            <person name="Spatafora J.W."/>
        </authorList>
    </citation>
    <scope>NUCLEOTIDE SEQUENCE [LARGE SCALE GENOMIC DNA]</scope>
    <source>
        <strain evidence="2 3">OSC145934</strain>
    </source>
</reference>
<dbReference type="Proteomes" id="UP000243515">
    <property type="component" value="Unassembled WGS sequence"/>
</dbReference>
<dbReference type="OrthoDB" id="2245989at2759"/>
<gene>
    <name evidence="2" type="ORF">Egran_03257</name>
</gene>
<name>A0A232LXT5_9EURO</name>
<dbReference type="EMBL" id="NPHW01003777">
    <property type="protein sequence ID" value="OXV08980.1"/>
    <property type="molecule type" value="Genomic_DNA"/>
</dbReference>
<feature type="region of interest" description="Disordered" evidence="1">
    <location>
        <begin position="1"/>
        <end position="113"/>
    </location>
</feature>
<dbReference type="PANTHER" id="PTHR38116:SF1">
    <property type="entry name" value="BZIP DOMAIN-CONTAINING PROTEIN"/>
    <property type="match status" value="1"/>
</dbReference>
<evidence type="ECO:0000256" key="1">
    <source>
        <dbReference type="SAM" id="MobiDB-lite"/>
    </source>
</evidence>
<keyword evidence="3" id="KW-1185">Reference proteome</keyword>
<proteinExistence type="predicted"/>
<feature type="compositionally biased region" description="Basic residues" evidence="1">
    <location>
        <begin position="43"/>
        <end position="59"/>
    </location>
</feature>
<evidence type="ECO:0000313" key="3">
    <source>
        <dbReference type="Proteomes" id="UP000243515"/>
    </source>
</evidence>
<feature type="compositionally biased region" description="Basic and acidic residues" evidence="1">
    <location>
        <begin position="1"/>
        <end position="10"/>
    </location>
</feature>